<dbReference type="EMBL" id="AQPN01000086">
    <property type="protein sequence ID" value="EOR94373.1"/>
    <property type="molecule type" value="Genomic_DNA"/>
</dbReference>
<accession>R9GRP7</accession>
<dbReference type="AlphaFoldDB" id="R9GRP7"/>
<keyword evidence="1" id="KW-0472">Membrane</keyword>
<feature type="transmembrane region" description="Helical" evidence="1">
    <location>
        <begin position="12"/>
        <end position="32"/>
    </location>
</feature>
<keyword evidence="1" id="KW-1133">Transmembrane helix</keyword>
<keyword evidence="1" id="KW-0812">Transmembrane</keyword>
<protein>
    <submittedName>
        <fullName evidence="2">Uncharacterized protein</fullName>
    </submittedName>
</protein>
<gene>
    <name evidence="2" type="ORF">ADIARSV_2455</name>
</gene>
<proteinExistence type="predicted"/>
<name>R9GRP7_9SPHI</name>
<evidence type="ECO:0000313" key="2">
    <source>
        <dbReference type="EMBL" id="EOR94373.1"/>
    </source>
</evidence>
<keyword evidence="3" id="KW-1185">Reference proteome</keyword>
<sequence>MLYLDVIRDSFLPIVVAAFGSTVIILAVTGWVHQIIRKKL</sequence>
<evidence type="ECO:0000313" key="3">
    <source>
        <dbReference type="Proteomes" id="UP000014174"/>
    </source>
</evidence>
<organism evidence="2 3">
    <name type="scientific">Arcticibacter svalbardensis MN12-7</name>
    <dbReference type="NCBI Taxonomy" id="1150600"/>
    <lineage>
        <taxon>Bacteria</taxon>
        <taxon>Pseudomonadati</taxon>
        <taxon>Bacteroidota</taxon>
        <taxon>Sphingobacteriia</taxon>
        <taxon>Sphingobacteriales</taxon>
        <taxon>Sphingobacteriaceae</taxon>
        <taxon>Arcticibacter</taxon>
    </lineage>
</organism>
<reference evidence="2 3" key="1">
    <citation type="journal article" date="2013" name="Genome Announc.">
        <title>Draft Genome Sequence of Arcticibacter svalbardensis Strain MN12-7T, a Member of the Family Sphingobacteriaceae Isolated from an Arctic Soil Sample.</title>
        <authorList>
            <person name="Shivaji S."/>
            <person name="Ara S."/>
            <person name="Prasad S."/>
            <person name="Manasa B.P."/>
            <person name="Begum Z."/>
            <person name="Singh A."/>
            <person name="Kumar Pinnaka A."/>
        </authorList>
    </citation>
    <scope>NUCLEOTIDE SEQUENCE [LARGE SCALE GENOMIC DNA]</scope>
    <source>
        <strain evidence="2 3">MN12-7</strain>
    </source>
</reference>
<dbReference type="Proteomes" id="UP000014174">
    <property type="component" value="Unassembled WGS sequence"/>
</dbReference>
<comment type="caution">
    <text evidence="2">The sequence shown here is derived from an EMBL/GenBank/DDBJ whole genome shotgun (WGS) entry which is preliminary data.</text>
</comment>
<evidence type="ECO:0000256" key="1">
    <source>
        <dbReference type="SAM" id="Phobius"/>
    </source>
</evidence>